<proteinExistence type="predicted"/>
<reference evidence="2" key="1">
    <citation type="submission" date="2022-03" db="EMBL/GenBank/DDBJ databases">
        <authorList>
            <person name="Leyn A S."/>
        </authorList>
    </citation>
    <scope>NUCLEOTIDE SEQUENCE</scope>
    <source>
        <strain evidence="2">Streptomyces globisporus 4-3</strain>
    </source>
</reference>
<evidence type="ECO:0000313" key="3">
    <source>
        <dbReference type="Proteomes" id="UP001154015"/>
    </source>
</evidence>
<protein>
    <submittedName>
        <fullName evidence="2">Uncharacterized protein</fullName>
    </submittedName>
</protein>
<evidence type="ECO:0000313" key="2">
    <source>
        <dbReference type="EMBL" id="CAH9417065.1"/>
    </source>
</evidence>
<organism evidence="2 3">
    <name type="scientific">Streptomyces globisporus</name>
    <dbReference type="NCBI Taxonomy" id="1908"/>
    <lineage>
        <taxon>Bacteria</taxon>
        <taxon>Bacillati</taxon>
        <taxon>Actinomycetota</taxon>
        <taxon>Actinomycetes</taxon>
        <taxon>Kitasatosporales</taxon>
        <taxon>Streptomycetaceae</taxon>
        <taxon>Streptomyces</taxon>
    </lineage>
</organism>
<sequence>MSAVEERATPKHPWVKQGAGEMIDGSIPTPGLEREGPVEGGSL</sequence>
<dbReference type="EMBL" id="CAKXYP010000011">
    <property type="protein sequence ID" value="CAH9417065.1"/>
    <property type="molecule type" value="Genomic_DNA"/>
</dbReference>
<gene>
    <name evidence="2" type="ORF">SGL43_04104</name>
</gene>
<keyword evidence="3" id="KW-1185">Reference proteome</keyword>
<comment type="caution">
    <text evidence="2">The sequence shown here is derived from an EMBL/GenBank/DDBJ whole genome shotgun (WGS) entry which is preliminary data.</text>
</comment>
<dbReference type="Proteomes" id="UP001154015">
    <property type="component" value="Unassembled WGS sequence"/>
</dbReference>
<feature type="region of interest" description="Disordered" evidence="1">
    <location>
        <begin position="1"/>
        <end position="43"/>
    </location>
</feature>
<evidence type="ECO:0000256" key="1">
    <source>
        <dbReference type="SAM" id="MobiDB-lite"/>
    </source>
</evidence>
<name>A0ABM9H0I3_STRGL</name>
<accession>A0ABM9H0I3</accession>